<keyword evidence="2" id="KW-0489">Methyltransferase</keyword>
<dbReference type="RefSeq" id="WP_167685432.1">
    <property type="nucleotide sequence ID" value="NZ_QHLQ01000022.1"/>
</dbReference>
<name>A0ABX0WDR3_9RHOB</name>
<dbReference type="Gene3D" id="3.40.50.150">
    <property type="entry name" value="Vaccinia Virus protein VP39"/>
    <property type="match status" value="1"/>
</dbReference>
<gene>
    <name evidence="2" type="ORF">DL239_17750</name>
</gene>
<dbReference type="Pfam" id="PF08241">
    <property type="entry name" value="Methyltransf_11"/>
    <property type="match status" value="1"/>
</dbReference>
<dbReference type="GO" id="GO:0008168">
    <property type="term" value="F:methyltransferase activity"/>
    <property type="evidence" value="ECO:0007669"/>
    <property type="project" value="UniProtKB-KW"/>
</dbReference>
<evidence type="ECO:0000313" key="3">
    <source>
        <dbReference type="Proteomes" id="UP001429564"/>
    </source>
</evidence>
<comment type="caution">
    <text evidence="2">The sequence shown here is derived from an EMBL/GenBank/DDBJ whole genome shotgun (WGS) entry which is preliminary data.</text>
</comment>
<dbReference type="GO" id="GO:0032259">
    <property type="term" value="P:methylation"/>
    <property type="evidence" value="ECO:0007669"/>
    <property type="project" value="UniProtKB-KW"/>
</dbReference>
<evidence type="ECO:0000259" key="1">
    <source>
        <dbReference type="Pfam" id="PF08241"/>
    </source>
</evidence>
<feature type="domain" description="Methyltransferase type 11" evidence="1">
    <location>
        <begin position="44"/>
        <end position="140"/>
    </location>
</feature>
<keyword evidence="3" id="KW-1185">Reference proteome</keyword>
<organism evidence="2 3">
    <name type="scientific">Parasedimentitalea denitrificans</name>
    <dbReference type="NCBI Taxonomy" id="2211118"/>
    <lineage>
        <taxon>Bacteria</taxon>
        <taxon>Pseudomonadati</taxon>
        <taxon>Pseudomonadota</taxon>
        <taxon>Alphaproteobacteria</taxon>
        <taxon>Rhodobacterales</taxon>
        <taxon>Paracoccaceae</taxon>
        <taxon>Parasedimentitalea</taxon>
    </lineage>
</organism>
<dbReference type="InterPro" id="IPR029063">
    <property type="entry name" value="SAM-dependent_MTases_sf"/>
</dbReference>
<proteinExistence type="predicted"/>
<dbReference type="InterPro" id="IPR013216">
    <property type="entry name" value="Methyltransf_11"/>
</dbReference>
<accession>A0ABX0WDR3</accession>
<reference evidence="2 3" key="1">
    <citation type="submission" date="2018-05" db="EMBL/GenBank/DDBJ databases">
        <authorList>
            <person name="Zhang Y.-J."/>
        </authorList>
    </citation>
    <scope>NUCLEOTIDE SEQUENCE [LARGE SCALE GENOMIC DNA]</scope>
    <source>
        <strain evidence="2 3">CY04</strain>
    </source>
</reference>
<keyword evidence="2" id="KW-0808">Transferase</keyword>
<evidence type="ECO:0000313" key="2">
    <source>
        <dbReference type="EMBL" id="NIZ62817.1"/>
    </source>
</evidence>
<dbReference type="Proteomes" id="UP001429564">
    <property type="component" value="Unassembled WGS sequence"/>
</dbReference>
<dbReference type="PANTHER" id="PTHR43591">
    <property type="entry name" value="METHYLTRANSFERASE"/>
    <property type="match status" value="1"/>
</dbReference>
<sequence>MTQTSGFQVANQAPRFYDSHVERFMAPFVQKLVSRAVTPRSVVLDVACGTGFATRAAAIAAGPSGRVTGSDINPAMLEMAQSVTGDSFGIQWVPASAMDLPFENHSFDAVISQQGLQFFPNPVAGLREMARVTKAGGTLAATVWAPKVEVPYLDSVFSMCTSQCNGSESAVTQTFAEGGEAQIRNWFEQAGLAAADIELIEANVSLPPVGEYVEDHIRALPPMIVGEFLECSAEVQSSLLEQVKRDLSPYADGEGYEVPFRSYLAMATV</sequence>
<dbReference type="CDD" id="cd02440">
    <property type="entry name" value="AdoMet_MTases"/>
    <property type="match status" value="1"/>
</dbReference>
<dbReference type="SUPFAM" id="SSF53335">
    <property type="entry name" value="S-adenosyl-L-methionine-dependent methyltransferases"/>
    <property type="match status" value="1"/>
</dbReference>
<protein>
    <submittedName>
        <fullName evidence="2">Methyltransferase</fullName>
    </submittedName>
</protein>
<dbReference type="PANTHER" id="PTHR43591:SF24">
    <property type="entry name" value="2-METHOXY-6-POLYPRENYL-1,4-BENZOQUINOL METHYLASE, MITOCHONDRIAL"/>
    <property type="match status" value="1"/>
</dbReference>
<dbReference type="EMBL" id="QHLQ01000022">
    <property type="protein sequence ID" value="NIZ62817.1"/>
    <property type="molecule type" value="Genomic_DNA"/>
</dbReference>